<sequence>MTTFNSQRHTINKVARWTPARKHLAVLLTAVAVSAAVSRRNLRPHCNNTILFSVANTAESMETSPWGLASKADLFLAYCAEAISDEATNSDKANEQAYLAFLQNSSFFTLVDELGPYKNLMLYILKKQLHIFLVWIAKTDVVKAINAACSSNGTVLPVSQWPSARRLCIGQVCTLQTPDEENGRFLFIPSATVLYCRLGDVIHPFFIHRNLLCWYLKHLKATPESTPLEWEVLDLTLPACLTQKPAVALFSFLPTAPPTPEKSVIDRTVGYTAPRRGAKATALFQKIGTTRATTERERREKEGIGPNYVHRRYDFTTRIGFENAARIRRNLEPLFGEVSPSVREVFQESSNNTPEFYYFEQRQWKKQNSRHWEWDSNRGNQGSC</sequence>
<proteinExistence type="predicted"/>
<protein>
    <submittedName>
        <fullName evidence="1">Uncharacterized protein</fullName>
    </submittedName>
</protein>
<reference evidence="1" key="1">
    <citation type="journal article" date="2020" name="Nature">
        <title>Giant virus diversity and host interactions through global metagenomics.</title>
        <authorList>
            <person name="Schulz F."/>
            <person name="Roux S."/>
            <person name="Paez-Espino D."/>
            <person name="Jungbluth S."/>
            <person name="Walsh D.A."/>
            <person name="Denef V.J."/>
            <person name="McMahon K.D."/>
            <person name="Konstantinidis K.T."/>
            <person name="Eloe-Fadrosh E.A."/>
            <person name="Kyrpides N.C."/>
            <person name="Woyke T."/>
        </authorList>
    </citation>
    <scope>NUCLEOTIDE SEQUENCE</scope>
    <source>
        <strain evidence="1">GVMAG-M-3300020182-33</strain>
    </source>
</reference>
<dbReference type="EMBL" id="MN739300">
    <property type="protein sequence ID" value="QHS97533.1"/>
    <property type="molecule type" value="Genomic_DNA"/>
</dbReference>
<organism evidence="1">
    <name type="scientific">viral metagenome</name>
    <dbReference type="NCBI Taxonomy" id="1070528"/>
    <lineage>
        <taxon>unclassified sequences</taxon>
        <taxon>metagenomes</taxon>
        <taxon>organismal metagenomes</taxon>
    </lineage>
</organism>
<name>A0A6C0C1U7_9ZZZZ</name>
<evidence type="ECO:0000313" key="1">
    <source>
        <dbReference type="EMBL" id="QHS97533.1"/>
    </source>
</evidence>
<accession>A0A6C0C1U7</accession>
<dbReference type="AlphaFoldDB" id="A0A6C0C1U7"/>